<dbReference type="OrthoDB" id="9784339at2"/>
<keyword evidence="1" id="KW-0059">Arsenical resistance</keyword>
<dbReference type="EMBL" id="CP036150">
    <property type="protein sequence ID" value="QEN08614.1"/>
    <property type="molecule type" value="Genomic_DNA"/>
</dbReference>
<proteinExistence type="predicted"/>
<dbReference type="SMART" id="SM00226">
    <property type="entry name" value="LMWPc"/>
    <property type="match status" value="1"/>
</dbReference>
<evidence type="ECO:0000259" key="2">
    <source>
        <dbReference type="SMART" id="SM00226"/>
    </source>
</evidence>
<protein>
    <submittedName>
        <fullName evidence="3">Arsenate reductase ArsC</fullName>
    </submittedName>
</protein>
<dbReference type="KEGG" id="ock:EXM22_11695"/>
<dbReference type="PANTHER" id="PTHR43428">
    <property type="entry name" value="ARSENATE REDUCTASE"/>
    <property type="match status" value="1"/>
</dbReference>
<dbReference type="PANTHER" id="PTHR43428:SF1">
    <property type="entry name" value="ARSENATE REDUCTASE"/>
    <property type="match status" value="1"/>
</dbReference>
<gene>
    <name evidence="3" type="ORF">EXM22_11695</name>
</gene>
<dbReference type="Gene3D" id="3.40.50.2300">
    <property type="match status" value="1"/>
</dbReference>
<accession>A0A5C1QPT6</accession>
<dbReference type="GO" id="GO:0046685">
    <property type="term" value="P:response to arsenic-containing substance"/>
    <property type="evidence" value="ECO:0007669"/>
    <property type="project" value="UniProtKB-KW"/>
</dbReference>
<dbReference type="InterPro" id="IPR036196">
    <property type="entry name" value="Ptyr_pPase_sf"/>
</dbReference>
<dbReference type="AlphaFoldDB" id="A0A5C1QPT6"/>
<dbReference type="Proteomes" id="UP000324209">
    <property type="component" value="Chromosome"/>
</dbReference>
<dbReference type="SUPFAM" id="SSF52788">
    <property type="entry name" value="Phosphotyrosine protein phosphatases I"/>
    <property type="match status" value="1"/>
</dbReference>
<evidence type="ECO:0000313" key="4">
    <source>
        <dbReference type="Proteomes" id="UP000324209"/>
    </source>
</evidence>
<feature type="domain" description="Phosphotyrosine protein phosphatase I" evidence="2">
    <location>
        <begin position="5"/>
        <end position="141"/>
    </location>
</feature>
<keyword evidence="4" id="KW-1185">Reference proteome</keyword>
<evidence type="ECO:0000313" key="3">
    <source>
        <dbReference type="EMBL" id="QEN08614.1"/>
    </source>
</evidence>
<dbReference type="Pfam" id="PF01451">
    <property type="entry name" value="LMWPc"/>
    <property type="match status" value="1"/>
</dbReference>
<sequence length="147" mass="16944">MEDKIKVLFICVHNSARSQIAEEYLRKYGGDLFETESAGLEPGTLNPYVIEALKQDGIDIFGKKTKSVKDLFKEGKRYNYVITVCSRSIEDKCPVFPGALVRLNWPFPDPERFHGESSEIQEQVNELRDIIRQMVEQFVEVKSLQSR</sequence>
<name>A0A5C1QPT6_9SPIO</name>
<dbReference type="RefSeq" id="WP_149486695.1">
    <property type="nucleotide sequence ID" value="NZ_CP036150.1"/>
</dbReference>
<reference evidence="3 4" key="1">
    <citation type="submission" date="2019-02" db="EMBL/GenBank/DDBJ databases">
        <title>Complete Genome Sequence and Methylome Analysis of free living Spirochaetas.</title>
        <authorList>
            <person name="Fomenkov A."/>
            <person name="Dubinina G."/>
            <person name="Leshcheva N."/>
            <person name="Mikheeva N."/>
            <person name="Grabovich M."/>
            <person name="Vincze T."/>
            <person name="Roberts R.J."/>
        </authorList>
    </citation>
    <scope>NUCLEOTIDE SEQUENCE [LARGE SCALE GENOMIC DNA]</scope>
    <source>
        <strain evidence="3 4">K2</strain>
    </source>
</reference>
<dbReference type="InterPro" id="IPR023485">
    <property type="entry name" value="Ptyr_pPase"/>
</dbReference>
<evidence type="ECO:0000256" key="1">
    <source>
        <dbReference type="ARBA" id="ARBA00022849"/>
    </source>
</evidence>
<dbReference type="CDD" id="cd16345">
    <property type="entry name" value="LMWP_ArsC"/>
    <property type="match status" value="1"/>
</dbReference>
<organism evidence="3 4">
    <name type="scientific">Oceanispirochaeta crateris</name>
    <dbReference type="NCBI Taxonomy" id="2518645"/>
    <lineage>
        <taxon>Bacteria</taxon>
        <taxon>Pseudomonadati</taxon>
        <taxon>Spirochaetota</taxon>
        <taxon>Spirochaetia</taxon>
        <taxon>Spirochaetales</taxon>
        <taxon>Spirochaetaceae</taxon>
        <taxon>Oceanispirochaeta</taxon>
    </lineage>
</organism>